<proteinExistence type="predicted"/>
<organism evidence="1 2">
    <name type="scientific">Parvicella tangerina</name>
    <dbReference type="NCBI Taxonomy" id="2829795"/>
    <lineage>
        <taxon>Bacteria</taxon>
        <taxon>Pseudomonadati</taxon>
        <taxon>Bacteroidota</taxon>
        <taxon>Flavobacteriia</taxon>
        <taxon>Flavobacteriales</taxon>
        <taxon>Parvicellaceae</taxon>
        <taxon>Parvicella</taxon>
    </lineage>
</organism>
<keyword evidence="2" id="KW-1185">Reference proteome</keyword>
<reference evidence="1" key="1">
    <citation type="submission" date="2021-04" db="EMBL/GenBank/DDBJ databases">
        <authorList>
            <person name="Rodrigo-Torres L."/>
            <person name="Arahal R. D."/>
            <person name="Lucena T."/>
        </authorList>
    </citation>
    <scope>NUCLEOTIDE SEQUENCE</scope>
    <source>
        <strain evidence="1">AS29M-1</strain>
    </source>
</reference>
<accession>A0A916JMK8</accession>
<gene>
    <name evidence="1" type="ORF">CRYO30217_01538</name>
</gene>
<dbReference type="RefSeq" id="WP_258541739.1">
    <property type="nucleotide sequence ID" value="NZ_OU015584.1"/>
</dbReference>
<sequence>MEYVNRKEFSWRKEEGDTGYHVTLEIDRVRLDSFSLPVTKHSGGMSEYFSFEDFTPGSEAFNKVRQHFGEEVANMITEGIKNKSEIPKIKEFNQNSSVIDTWLSSFKQVDNLEKIWKGLPHYDFCYPAYPEFQELPVKRGLVDEKEHTATFFDKASGIALFEGHKNSQVQVISHGNKWKAFLFGQANLVTLHEVLGEYIVLRPLSKIESIFTSKYGRIYGIKKAGELILLSFSKKYNAERLGYYIIALEPSSGRIVYQEA</sequence>
<protein>
    <submittedName>
        <fullName evidence="1">Uncharacterized protein</fullName>
    </submittedName>
</protein>
<dbReference type="EMBL" id="OU015584">
    <property type="protein sequence ID" value="CAG5081107.1"/>
    <property type="molecule type" value="Genomic_DNA"/>
</dbReference>
<dbReference type="Proteomes" id="UP000683507">
    <property type="component" value="Chromosome"/>
</dbReference>
<name>A0A916JMK8_9FLAO</name>
<evidence type="ECO:0000313" key="2">
    <source>
        <dbReference type="Proteomes" id="UP000683507"/>
    </source>
</evidence>
<dbReference type="AlphaFoldDB" id="A0A916JMK8"/>
<evidence type="ECO:0000313" key="1">
    <source>
        <dbReference type="EMBL" id="CAG5081107.1"/>
    </source>
</evidence>
<dbReference type="KEGG" id="ptan:CRYO30217_01538"/>